<keyword evidence="1" id="KW-0472">Membrane</keyword>
<dbReference type="Proteomes" id="UP000789759">
    <property type="component" value="Unassembled WGS sequence"/>
</dbReference>
<dbReference type="AlphaFoldDB" id="A0A9N9N5T0"/>
<evidence type="ECO:0000313" key="2">
    <source>
        <dbReference type="EMBL" id="CAG8703757.1"/>
    </source>
</evidence>
<feature type="transmembrane region" description="Helical" evidence="1">
    <location>
        <begin position="124"/>
        <end position="143"/>
    </location>
</feature>
<keyword evidence="1" id="KW-0812">Transmembrane</keyword>
<feature type="transmembrane region" description="Helical" evidence="1">
    <location>
        <begin position="97"/>
        <end position="118"/>
    </location>
</feature>
<keyword evidence="1" id="KW-1133">Transmembrane helix</keyword>
<reference evidence="2" key="1">
    <citation type="submission" date="2021-06" db="EMBL/GenBank/DDBJ databases">
        <authorList>
            <person name="Kallberg Y."/>
            <person name="Tangrot J."/>
            <person name="Rosling A."/>
        </authorList>
    </citation>
    <scope>NUCLEOTIDE SEQUENCE</scope>
    <source>
        <strain evidence="2">FL966</strain>
    </source>
</reference>
<evidence type="ECO:0000313" key="3">
    <source>
        <dbReference type="Proteomes" id="UP000789759"/>
    </source>
</evidence>
<dbReference type="EMBL" id="CAJVQA010011061">
    <property type="protein sequence ID" value="CAG8703757.1"/>
    <property type="molecule type" value="Genomic_DNA"/>
</dbReference>
<feature type="transmembrane region" description="Helical" evidence="1">
    <location>
        <begin position="68"/>
        <end position="90"/>
    </location>
</feature>
<evidence type="ECO:0000256" key="1">
    <source>
        <dbReference type="SAM" id="Phobius"/>
    </source>
</evidence>
<keyword evidence="3" id="KW-1185">Reference proteome</keyword>
<organism evidence="2 3">
    <name type="scientific">Cetraspora pellucida</name>
    <dbReference type="NCBI Taxonomy" id="1433469"/>
    <lineage>
        <taxon>Eukaryota</taxon>
        <taxon>Fungi</taxon>
        <taxon>Fungi incertae sedis</taxon>
        <taxon>Mucoromycota</taxon>
        <taxon>Glomeromycotina</taxon>
        <taxon>Glomeromycetes</taxon>
        <taxon>Diversisporales</taxon>
        <taxon>Gigasporaceae</taxon>
        <taxon>Cetraspora</taxon>
    </lineage>
</organism>
<name>A0A9N9N5T0_9GLOM</name>
<dbReference type="OrthoDB" id="2337700at2759"/>
<proteinExistence type="predicted"/>
<accession>A0A9N9N5T0</accession>
<gene>
    <name evidence="2" type="ORF">CPELLU_LOCUS11969</name>
</gene>
<protein>
    <submittedName>
        <fullName evidence="2">23879_t:CDS:1</fullName>
    </submittedName>
</protein>
<sequence>MSDSSPQRETSGSQFTDTAKDYSSKAYETATRIGYSYWEIARHYIGPILQPVINSTKYLWANLPPVRWLAYTIGAFSCIPVALFIAWIVLTFGFVSALAGVGIVIAQGFFTFLGLAVFLPVAGILILIAFVAACFATFAWAGFETASFGLSRLGLVNNRNLIGFSQVKAISGRGAVDNQSENQ</sequence>
<comment type="caution">
    <text evidence="2">The sequence shown here is derived from an EMBL/GenBank/DDBJ whole genome shotgun (WGS) entry which is preliminary data.</text>
</comment>